<dbReference type="Pfam" id="PF08282">
    <property type="entry name" value="Hydrolase_3"/>
    <property type="match status" value="1"/>
</dbReference>
<organism evidence="12 13">
    <name type="scientific">Candidatus Kerfeldbacteria bacterium CG08_land_8_20_14_0_20_43_14</name>
    <dbReference type="NCBI Taxonomy" id="2014246"/>
    <lineage>
        <taxon>Bacteria</taxon>
        <taxon>Candidatus Kerfeldiibacteriota</taxon>
    </lineage>
</organism>
<feature type="transmembrane region" description="Helical" evidence="10">
    <location>
        <begin position="858"/>
        <end position="879"/>
    </location>
</feature>
<dbReference type="SFLD" id="SFLDG00002">
    <property type="entry name" value="C1.7:_P-type_atpase_like"/>
    <property type="match status" value="1"/>
</dbReference>
<feature type="transmembrane region" description="Helical" evidence="10">
    <location>
        <begin position="682"/>
        <end position="705"/>
    </location>
</feature>
<dbReference type="InterPro" id="IPR018303">
    <property type="entry name" value="ATPase_P-typ_P_site"/>
</dbReference>
<evidence type="ECO:0000256" key="7">
    <source>
        <dbReference type="ARBA" id="ARBA00022967"/>
    </source>
</evidence>
<gene>
    <name evidence="12" type="ORF">COT26_01970</name>
</gene>
<dbReference type="InterPro" id="IPR023298">
    <property type="entry name" value="ATPase_P-typ_TM_dom_sf"/>
</dbReference>
<feature type="transmembrane region" description="Helical" evidence="10">
    <location>
        <begin position="275"/>
        <end position="297"/>
    </location>
</feature>
<dbReference type="PRINTS" id="PR00120">
    <property type="entry name" value="HATPASE"/>
</dbReference>
<dbReference type="Gene3D" id="2.70.150.10">
    <property type="entry name" value="Calcium-transporting ATPase, cytoplasmic transduction domain A"/>
    <property type="match status" value="1"/>
</dbReference>
<dbReference type="InterPro" id="IPR044492">
    <property type="entry name" value="P_typ_ATPase_HD_dom"/>
</dbReference>
<dbReference type="GO" id="GO:0005524">
    <property type="term" value="F:ATP binding"/>
    <property type="evidence" value="ECO:0007669"/>
    <property type="project" value="UniProtKB-KW"/>
</dbReference>
<dbReference type="SUPFAM" id="SSF81660">
    <property type="entry name" value="Metal cation-transporting ATPase, ATP-binding domain N"/>
    <property type="match status" value="1"/>
</dbReference>
<evidence type="ECO:0000259" key="11">
    <source>
        <dbReference type="SMART" id="SM00831"/>
    </source>
</evidence>
<dbReference type="Gene3D" id="3.40.1110.10">
    <property type="entry name" value="Calcium-transporting ATPase, cytoplasmic domain N"/>
    <property type="match status" value="1"/>
</dbReference>
<feature type="transmembrane region" description="Helical" evidence="10">
    <location>
        <begin position="82"/>
        <end position="98"/>
    </location>
</feature>
<evidence type="ECO:0000256" key="8">
    <source>
        <dbReference type="ARBA" id="ARBA00022989"/>
    </source>
</evidence>
<feature type="transmembrane region" description="Helical" evidence="10">
    <location>
        <begin position="58"/>
        <end position="76"/>
    </location>
</feature>
<evidence type="ECO:0000256" key="9">
    <source>
        <dbReference type="ARBA" id="ARBA00023136"/>
    </source>
</evidence>
<evidence type="ECO:0000256" key="2">
    <source>
        <dbReference type="ARBA" id="ARBA00005675"/>
    </source>
</evidence>
<accession>A0A2H0YQF4</accession>
<dbReference type="SUPFAM" id="SSF81665">
    <property type="entry name" value="Calcium ATPase, transmembrane domain M"/>
    <property type="match status" value="1"/>
</dbReference>
<dbReference type="EMBL" id="PEXW01000042">
    <property type="protein sequence ID" value="PIS40690.1"/>
    <property type="molecule type" value="Genomic_DNA"/>
</dbReference>
<dbReference type="PROSITE" id="PS00154">
    <property type="entry name" value="ATPASE_E1_E2"/>
    <property type="match status" value="1"/>
</dbReference>
<protein>
    <submittedName>
        <fullName evidence="12">ATPase</fullName>
    </submittedName>
</protein>
<keyword evidence="5" id="KW-0547">Nucleotide-binding</keyword>
<keyword evidence="3" id="KW-1003">Cell membrane</keyword>
<comment type="similarity">
    <text evidence="2">Belongs to the cation transport ATPase (P-type) (TC 3.A.3) family. Type IIA subfamily.</text>
</comment>
<dbReference type="InterPro" id="IPR050510">
    <property type="entry name" value="Cation_transp_ATPase_P-type"/>
</dbReference>
<dbReference type="InterPro" id="IPR001757">
    <property type="entry name" value="P_typ_ATPase"/>
</dbReference>
<comment type="caution">
    <text evidence="12">The sequence shown here is derived from an EMBL/GenBank/DDBJ whole genome shotgun (WGS) entry which is preliminary data.</text>
</comment>
<dbReference type="PRINTS" id="PR00119">
    <property type="entry name" value="CATATPASE"/>
</dbReference>
<evidence type="ECO:0000256" key="1">
    <source>
        <dbReference type="ARBA" id="ARBA00004651"/>
    </source>
</evidence>
<comment type="subcellular location">
    <subcellularLocation>
        <location evidence="1">Cell membrane</location>
        <topology evidence="1">Multi-pass membrane protein</topology>
    </subcellularLocation>
</comment>
<sequence>MDNFHPASLKIEEVFHKIDSSSHGLNSLEVAHRLKSFGENKLPDKDSVNSLRTLVRQFESSLAIILLVAAIISFAMGDKLDGSVILAAIALNVVVGFFQEYRAERALLALQKVATFTVTAFRDGRERDVDSKSIVPGDVLVLHAGQKVAADARLIEVSELEINEAALTGESEPVSKITRFLPDAVTIPERANIVFAGTVIVRGRGLAVVCETGMNTELGKIAAMLQTTITEKTPLQKKLIKLSWDITVVILFIALLIFLFGIFKLYDAEAMFTTSVAVAVAAIPEGLAVVITVILAIGMQHMLKRRALVRSLLAAEALGSVTVIATDKTGTVTEGYMRVVKILTHDKEVSHPHQDPGEPDPSALMVLKYAALASDATIENPDRPLEQWDIRGNLTERALVRAAAEVGFNLLSLRKQYSRLADVPFDSSRRFMAVMCEKSGEGRFVFVKGAPEVLVAHAKFIDENGQPVLLTAERKKAFENKVKEMSKQGLRALAVGFRKSEHKFGGDFDEKAALADLSLVGVVGIQDPLRKDASETIETLRKAGIKTVMLTGDNQATAQAIATGLGLLKDGEGVMDGRELEKFNEDVLKEKVRDVKVFSRVSPKDKLRIVDAWQARGEIVAMTGDGVNDAPALKAANIGVALGSGTDVAKEAADLVILDNNLFTIANAVFEGRVIYRNMKRVILYLVAGSFVELFVVVGAMVIGWPLPMGAAQILWINLVTDSLPTISMTQEPADEGILDEPPIRPTRPILGSYTRFMMLLLTITVGGGSLLLFWLGWSDGQALAYGRTMVFTSISVVHLMVVFTTRTLRKPIFSSSPFKNPSFILAVLISLGLQLVAVYTPFGQKVFFTVPLGVSDWALILLLGVATIVICEFSKLWFRRRRLFET</sequence>
<dbReference type="InterPro" id="IPR023299">
    <property type="entry name" value="ATPase_P-typ_cyto_dom_N"/>
</dbReference>
<name>A0A2H0YQF4_9BACT</name>
<keyword evidence="6" id="KW-0067">ATP-binding</keyword>
<feature type="transmembrane region" description="Helical" evidence="10">
    <location>
        <begin position="824"/>
        <end position="843"/>
    </location>
</feature>
<dbReference type="SFLD" id="SFLDS00003">
    <property type="entry name" value="Haloacid_Dehalogenase"/>
    <property type="match status" value="1"/>
</dbReference>
<evidence type="ECO:0000256" key="10">
    <source>
        <dbReference type="SAM" id="Phobius"/>
    </source>
</evidence>
<keyword evidence="4 10" id="KW-0812">Transmembrane</keyword>
<dbReference type="PANTHER" id="PTHR43294">
    <property type="entry name" value="SODIUM/POTASSIUM-TRANSPORTING ATPASE SUBUNIT ALPHA"/>
    <property type="match status" value="1"/>
</dbReference>
<dbReference type="SUPFAM" id="SSF56784">
    <property type="entry name" value="HAD-like"/>
    <property type="match status" value="1"/>
</dbReference>
<feature type="domain" description="Cation-transporting P-type ATPase N-terminal" evidence="11">
    <location>
        <begin position="5"/>
        <end position="78"/>
    </location>
</feature>
<keyword evidence="7" id="KW-1278">Translocase</keyword>
<dbReference type="GO" id="GO:0016887">
    <property type="term" value="F:ATP hydrolysis activity"/>
    <property type="evidence" value="ECO:0007669"/>
    <property type="project" value="InterPro"/>
</dbReference>
<evidence type="ECO:0000256" key="3">
    <source>
        <dbReference type="ARBA" id="ARBA00022475"/>
    </source>
</evidence>
<dbReference type="GO" id="GO:0005886">
    <property type="term" value="C:plasma membrane"/>
    <property type="evidence" value="ECO:0007669"/>
    <property type="project" value="UniProtKB-SubCell"/>
</dbReference>
<dbReference type="InterPro" id="IPR036412">
    <property type="entry name" value="HAD-like_sf"/>
</dbReference>
<reference evidence="13" key="1">
    <citation type="submission" date="2017-09" db="EMBL/GenBank/DDBJ databases">
        <title>Depth-based differentiation of microbial function through sediment-hosted aquifers and enrichment of novel symbionts in the deep terrestrial subsurface.</title>
        <authorList>
            <person name="Probst A.J."/>
            <person name="Ladd B."/>
            <person name="Jarett J.K."/>
            <person name="Geller-Mcgrath D.E."/>
            <person name="Sieber C.M.K."/>
            <person name="Emerson J.B."/>
            <person name="Anantharaman K."/>
            <person name="Thomas B.C."/>
            <person name="Malmstrom R."/>
            <person name="Stieglmeier M."/>
            <person name="Klingl A."/>
            <person name="Woyke T."/>
            <person name="Ryan C.M."/>
            <person name="Banfield J.F."/>
        </authorList>
    </citation>
    <scope>NUCLEOTIDE SEQUENCE [LARGE SCALE GENOMIC DNA]</scope>
</reference>
<dbReference type="Gene3D" id="1.20.1110.10">
    <property type="entry name" value="Calcium-transporting ATPase, transmembrane domain"/>
    <property type="match status" value="1"/>
</dbReference>
<dbReference type="SFLD" id="SFLDF00027">
    <property type="entry name" value="p-type_atpase"/>
    <property type="match status" value="1"/>
</dbReference>
<feature type="transmembrane region" description="Helical" evidence="10">
    <location>
        <begin position="784"/>
        <end position="804"/>
    </location>
</feature>
<dbReference type="Pfam" id="PF00689">
    <property type="entry name" value="Cation_ATPase_C"/>
    <property type="match status" value="1"/>
</dbReference>
<dbReference type="Pfam" id="PF13246">
    <property type="entry name" value="Cation_ATPase"/>
    <property type="match status" value="1"/>
</dbReference>
<dbReference type="Pfam" id="PF00122">
    <property type="entry name" value="E1-E2_ATPase"/>
    <property type="match status" value="1"/>
</dbReference>
<dbReference type="PANTHER" id="PTHR43294:SF21">
    <property type="entry name" value="CATION TRANSPORTING ATPASE"/>
    <property type="match status" value="1"/>
</dbReference>
<evidence type="ECO:0000256" key="5">
    <source>
        <dbReference type="ARBA" id="ARBA00022741"/>
    </source>
</evidence>
<feature type="transmembrane region" description="Helical" evidence="10">
    <location>
        <begin position="242"/>
        <end position="263"/>
    </location>
</feature>
<dbReference type="InterPro" id="IPR059000">
    <property type="entry name" value="ATPase_P-type_domA"/>
</dbReference>
<dbReference type="InterPro" id="IPR008250">
    <property type="entry name" value="ATPase_P-typ_transduc_dom_A_sf"/>
</dbReference>
<dbReference type="NCBIfam" id="TIGR01494">
    <property type="entry name" value="ATPase_P-type"/>
    <property type="match status" value="2"/>
</dbReference>
<evidence type="ECO:0000313" key="12">
    <source>
        <dbReference type="EMBL" id="PIS40690.1"/>
    </source>
</evidence>
<dbReference type="Pfam" id="PF00690">
    <property type="entry name" value="Cation_ATPase_N"/>
    <property type="match status" value="1"/>
</dbReference>
<keyword evidence="9 10" id="KW-0472">Membrane</keyword>
<keyword evidence="8 10" id="KW-1133">Transmembrane helix</keyword>
<dbReference type="Gene3D" id="3.40.50.1000">
    <property type="entry name" value="HAD superfamily/HAD-like"/>
    <property type="match status" value="1"/>
</dbReference>
<proteinExistence type="inferred from homology"/>
<dbReference type="InterPro" id="IPR006068">
    <property type="entry name" value="ATPase_P-typ_cation-transptr_C"/>
</dbReference>
<dbReference type="AlphaFoldDB" id="A0A2H0YQF4"/>
<dbReference type="SMART" id="SM00831">
    <property type="entry name" value="Cation_ATPase_N"/>
    <property type="match status" value="1"/>
</dbReference>
<evidence type="ECO:0000256" key="4">
    <source>
        <dbReference type="ARBA" id="ARBA00022692"/>
    </source>
</evidence>
<evidence type="ECO:0000313" key="13">
    <source>
        <dbReference type="Proteomes" id="UP000236845"/>
    </source>
</evidence>
<dbReference type="InterPro" id="IPR023214">
    <property type="entry name" value="HAD_sf"/>
</dbReference>
<dbReference type="SUPFAM" id="SSF81653">
    <property type="entry name" value="Calcium ATPase, transduction domain A"/>
    <property type="match status" value="1"/>
</dbReference>
<dbReference type="InterPro" id="IPR004014">
    <property type="entry name" value="ATPase_P-typ_cation-transptr_N"/>
</dbReference>
<evidence type="ECO:0000256" key="6">
    <source>
        <dbReference type="ARBA" id="ARBA00022840"/>
    </source>
</evidence>
<dbReference type="Proteomes" id="UP000236845">
    <property type="component" value="Unassembled WGS sequence"/>
</dbReference>
<feature type="transmembrane region" description="Helical" evidence="10">
    <location>
        <begin position="757"/>
        <end position="778"/>
    </location>
</feature>